<feature type="signal peptide" evidence="1">
    <location>
        <begin position="1"/>
        <end position="28"/>
    </location>
</feature>
<keyword evidence="1" id="KW-0732">Signal</keyword>
<sequence>MKKTATSCSALLASFVCCLLLASCSASHPLQPATAAGTTTLPSGGVYKGSVAAYGDAILLMLFDGTAYLFYGDAPASVGKGGLGGVVVANNGTQSASGQFTSLNAQNYSLRTRTTSPVTFDVDFSRAPAVTGSVADKGYGAASLTFAGASAPMLDAAPARAIVAGLYSGRGGSMRGSTSARLTITDDGFLAGTTGIGCVFRGTVAPHTGVNAYDVSITFGPAPCPQAGTTVPGNAVLDGARLLAVLPSADRTDAFVFDGSK</sequence>
<evidence type="ECO:0000313" key="2">
    <source>
        <dbReference type="EMBL" id="SAL40645.1"/>
    </source>
</evidence>
<dbReference type="AlphaFoldDB" id="A0A158H8J9"/>
<reference evidence="2" key="1">
    <citation type="submission" date="2016-01" db="EMBL/GenBank/DDBJ databases">
        <authorList>
            <person name="Peeters Charlotte."/>
        </authorList>
    </citation>
    <scope>NUCLEOTIDE SEQUENCE</scope>
    <source>
        <strain evidence="2">LMG 22936</strain>
    </source>
</reference>
<dbReference type="EMBL" id="FCNZ02000006">
    <property type="protein sequence ID" value="SAL40645.1"/>
    <property type="molecule type" value="Genomic_DNA"/>
</dbReference>
<evidence type="ECO:0008006" key="4">
    <source>
        <dbReference type="Google" id="ProtNLM"/>
    </source>
</evidence>
<gene>
    <name evidence="2" type="ORF">AWB66_02086</name>
</gene>
<comment type="caution">
    <text evidence="2">The sequence shown here is derived from an EMBL/GenBank/DDBJ whole genome shotgun (WGS) entry which is preliminary data.</text>
</comment>
<protein>
    <recommendedName>
        <fullName evidence="4">Lipoprotein</fullName>
    </recommendedName>
</protein>
<feature type="chain" id="PRO_5011114287" description="Lipoprotein" evidence="1">
    <location>
        <begin position="29"/>
        <end position="261"/>
    </location>
</feature>
<dbReference type="PROSITE" id="PS51257">
    <property type="entry name" value="PROKAR_LIPOPROTEIN"/>
    <property type="match status" value="1"/>
</dbReference>
<dbReference type="STRING" id="326475.AWB66_02086"/>
<keyword evidence="3" id="KW-1185">Reference proteome</keyword>
<organism evidence="2 3">
    <name type="scientific">Caballeronia telluris</name>
    <dbReference type="NCBI Taxonomy" id="326475"/>
    <lineage>
        <taxon>Bacteria</taxon>
        <taxon>Pseudomonadati</taxon>
        <taxon>Pseudomonadota</taxon>
        <taxon>Betaproteobacteria</taxon>
        <taxon>Burkholderiales</taxon>
        <taxon>Burkholderiaceae</taxon>
        <taxon>Caballeronia</taxon>
    </lineage>
</organism>
<accession>A0A158H8J9</accession>
<proteinExistence type="predicted"/>
<name>A0A158H8J9_9BURK</name>
<dbReference type="Proteomes" id="UP000054717">
    <property type="component" value="Unassembled WGS sequence"/>
</dbReference>
<dbReference type="RefSeq" id="WP_087630204.1">
    <property type="nucleotide sequence ID" value="NZ_FCNZ02000006.1"/>
</dbReference>
<evidence type="ECO:0000313" key="3">
    <source>
        <dbReference type="Proteomes" id="UP000054717"/>
    </source>
</evidence>
<evidence type="ECO:0000256" key="1">
    <source>
        <dbReference type="SAM" id="SignalP"/>
    </source>
</evidence>